<accession>W4L8L6</accession>
<dbReference type="GO" id="GO:0008320">
    <property type="term" value="F:protein transmembrane transporter activity"/>
    <property type="evidence" value="ECO:0007669"/>
    <property type="project" value="UniProtKB-UniRule"/>
</dbReference>
<dbReference type="PANTHER" id="PTHR42982:SF1">
    <property type="entry name" value="SEC-INDEPENDENT PROTEIN TRANSLOCASE PROTEIN TATA"/>
    <property type="match status" value="1"/>
</dbReference>
<dbReference type="AlphaFoldDB" id="W4L8L6"/>
<evidence type="ECO:0000256" key="10">
    <source>
        <dbReference type="SAM" id="MobiDB-lite"/>
    </source>
</evidence>
<name>W4L8L6_ENTF1</name>
<dbReference type="GO" id="GO:0033281">
    <property type="term" value="C:TAT protein transport complex"/>
    <property type="evidence" value="ECO:0007669"/>
    <property type="project" value="UniProtKB-UniRule"/>
</dbReference>
<evidence type="ECO:0000256" key="4">
    <source>
        <dbReference type="ARBA" id="ARBA00022692"/>
    </source>
</evidence>
<evidence type="ECO:0000256" key="7">
    <source>
        <dbReference type="ARBA" id="ARBA00023010"/>
    </source>
</evidence>
<dbReference type="HAMAP" id="MF_00236">
    <property type="entry name" value="TatA_E"/>
    <property type="match status" value="1"/>
</dbReference>
<keyword evidence="3 9" id="KW-1003">Cell membrane</keyword>
<reference evidence="11 12" key="1">
    <citation type="journal article" date="2014" name="Nature">
        <title>An environmental bacterial taxon with a large and distinct metabolic repertoire.</title>
        <authorList>
            <person name="Wilson M.C."/>
            <person name="Mori T."/>
            <person name="Ruckert C."/>
            <person name="Uria A.R."/>
            <person name="Helf M.J."/>
            <person name="Takada K."/>
            <person name="Gernert C."/>
            <person name="Steffens U.A."/>
            <person name="Heycke N."/>
            <person name="Schmitt S."/>
            <person name="Rinke C."/>
            <person name="Helfrich E.J."/>
            <person name="Brachmann A.O."/>
            <person name="Gurgui C."/>
            <person name="Wakimoto T."/>
            <person name="Kracht M."/>
            <person name="Crusemann M."/>
            <person name="Hentschel U."/>
            <person name="Abe I."/>
            <person name="Matsunaga S."/>
            <person name="Kalinowski J."/>
            <person name="Takeyama H."/>
            <person name="Piel J."/>
        </authorList>
    </citation>
    <scope>NUCLEOTIDE SEQUENCE [LARGE SCALE GENOMIC DNA]</scope>
    <source>
        <strain evidence="12">TSY1</strain>
    </source>
</reference>
<keyword evidence="7 9" id="KW-0811">Translocation</keyword>
<evidence type="ECO:0000256" key="9">
    <source>
        <dbReference type="HAMAP-Rule" id="MF_00236"/>
    </source>
</evidence>
<evidence type="ECO:0000256" key="2">
    <source>
        <dbReference type="ARBA" id="ARBA00022448"/>
    </source>
</evidence>
<evidence type="ECO:0000256" key="8">
    <source>
        <dbReference type="ARBA" id="ARBA00023136"/>
    </source>
</evidence>
<comment type="subunit">
    <text evidence="9">Forms a complex with TatC.</text>
</comment>
<keyword evidence="12" id="KW-1185">Reference proteome</keyword>
<evidence type="ECO:0000313" key="12">
    <source>
        <dbReference type="Proteomes" id="UP000019141"/>
    </source>
</evidence>
<comment type="caution">
    <text evidence="11">The sequence shown here is derived from an EMBL/GenBank/DDBJ whole genome shotgun (WGS) entry which is preliminary data.</text>
</comment>
<dbReference type="Proteomes" id="UP000019141">
    <property type="component" value="Unassembled WGS sequence"/>
</dbReference>
<dbReference type="InterPro" id="IPR003369">
    <property type="entry name" value="TatA/B/E"/>
</dbReference>
<organism evidence="11 12">
    <name type="scientific">Entotheonella factor</name>
    <dbReference type="NCBI Taxonomy" id="1429438"/>
    <lineage>
        <taxon>Bacteria</taxon>
        <taxon>Pseudomonadati</taxon>
        <taxon>Nitrospinota/Tectimicrobiota group</taxon>
        <taxon>Candidatus Tectimicrobiota</taxon>
        <taxon>Candidatus Entotheonellia</taxon>
        <taxon>Candidatus Entotheonellales</taxon>
        <taxon>Candidatus Entotheonellaceae</taxon>
        <taxon>Candidatus Entotheonella</taxon>
    </lineage>
</organism>
<comment type="function">
    <text evidence="9">Part of the twin-arginine translocation (Tat) system that transports large folded proteins containing a characteristic twin-arginine motif in their signal peptide across membranes. TatA could form the protein-conducting channel of the Tat system.</text>
</comment>
<feature type="transmembrane region" description="Helical" evidence="9">
    <location>
        <begin position="6"/>
        <end position="23"/>
    </location>
</feature>
<dbReference type="PATRIC" id="fig|1429438.4.peg.7150"/>
<dbReference type="Pfam" id="PF02416">
    <property type="entry name" value="TatA_B_E"/>
    <property type="match status" value="1"/>
</dbReference>
<keyword evidence="5 9" id="KW-0653">Protein transport</keyword>
<dbReference type="Gene3D" id="1.20.5.3310">
    <property type="match status" value="1"/>
</dbReference>
<evidence type="ECO:0000256" key="5">
    <source>
        <dbReference type="ARBA" id="ARBA00022927"/>
    </source>
</evidence>
<feature type="region of interest" description="Disordered" evidence="10">
    <location>
        <begin position="44"/>
        <end position="73"/>
    </location>
</feature>
<keyword evidence="2 9" id="KW-0813">Transport</keyword>
<keyword evidence="4 9" id="KW-0812">Transmembrane</keyword>
<dbReference type="GO" id="GO:0043953">
    <property type="term" value="P:protein transport by the Tat complex"/>
    <property type="evidence" value="ECO:0007669"/>
    <property type="project" value="UniProtKB-UniRule"/>
</dbReference>
<keyword evidence="8 9" id="KW-0472">Membrane</keyword>
<comment type="similarity">
    <text evidence="9">Belongs to the TatA/E family.</text>
</comment>
<dbReference type="NCBIfam" id="NF011430">
    <property type="entry name" value="PRK14861.1"/>
    <property type="match status" value="1"/>
</dbReference>
<keyword evidence="6 9" id="KW-1133">Transmembrane helix</keyword>
<evidence type="ECO:0000256" key="1">
    <source>
        <dbReference type="ARBA" id="ARBA00004162"/>
    </source>
</evidence>
<dbReference type="EMBL" id="AZHW01001189">
    <property type="protein sequence ID" value="ETW93696.1"/>
    <property type="molecule type" value="Genomic_DNA"/>
</dbReference>
<evidence type="ECO:0000313" key="11">
    <source>
        <dbReference type="EMBL" id="ETW93696.1"/>
    </source>
</evidence>
<gene>
    <name evidence="9" type="primary">tatA</name>
    <name evidence="11" type="ORF">ETSY1_38110</name>
</gene>
<dbReference type="NCBIfam" id="TIGR01411">
    <property type="entry name" value="tatAE"/>
    <property type="match status" value="1"/>
</dbReference>
<proteinExistence type="inferred from homology"/>
<dbReference type="HOGENOM" id="CLU_086034_6_2_7"/>
<comment type="subcellular location">
    <subcellularLocation>
        <location evidence="1 9">Cell membrane</location>
        <topology evidence="1 9">Single-pass membrane protein</topology>
    </subcellularLocation>
</comment>
<dbReference type="InterPro" id="IPR006312">
    <property type="entry name" value="TatA/E"/>
</dbReference>
<feature type="compositionally biased region" description="Basic and acidic residues" evidence="10">
    <location>
        <begin position="57"/>
        <end position="73"/>
    </location>
</feature>
<protein>
    <recommendedName>
        <fullName evidence="9">Sec-independent protein translocase protein TatA</fullName>
    </recommendedName>
</protein>
<dbReference type="PANTHER" id="PTHR42982">
    <property type="entry name" value="SEC-INDEPENDENT PROTEIN TRANSLOCASE PROTEIN TATA"/>
    <property type="match status" value="1"/>
</dbReference>
<evidence type="ECO:0000256" key="3">
    <source>
        <dbReference type="ARBA" id="ARBA00022475"/>
    </source>
</evidence>
<sequence length="73" mass="8076">MIGGLGFQELLIVLAIILVLFGAKKIPEMAKGLGKGIREFKKETNKLTSDDDDDEREKEVEAKVVESKVKSND</sequence>
<evidence type="ECO:0000256" key="6">
    <source>
        <dbReference type="ARBA" id="ARBA00022989"/>
    </source>
</evidence>